<evidence type="ECO:0000256" key="1">
    <source>
        <dbReference type="ARBA" id="ARBA00005417"/>
    </source>
</evidence>
<feature type="domain" description="HTH cro/C1-type" evidence="7">
    <location>
        <begin position="253"/>
        <end position="274"/>
    </location>
</feature>
<name>A0ABU0Z374_9MICO</name>
<reference evidence="8 9" key="1">
    <citation type="submission" date="2023-08" db="EMBL/GenBank/DDBJ databases">
        <title>Microbacterium psychrotolerans sp. nov., a psychrotolerant bacterium isolated from soil in Heilongjiang Province, China.</title>
        <authorList>
            <person name="An P."/>
            <person name="Zhao D."/>
            <person name="Xiang H."/>
        </authorList>
    </citation>
    <scope>NUCLEOTIDE SEQUENCE [LARGE SCALE GENOMIC DNA]</scope>
    <source>
        <strain evidence="8 9">QXD-8</strain>
    </source>
</reference>
<keyword evidence="2" id="KW-0813">Transport</keyword>
<evidence type="ECO:0000259" key="6">
    <source>
        <dbReference type="PROSITE" id="PS50893"/>
    </source>
</evidence>
<dbReference type="SMART" id="SM00382">
    <property type="entry name" value="AAA"/>
    <property type="match status" value="1"/>
</dbReference>
<dbReference type="Pfam" id="PF00005">
    <property type="entry name" value="ABC_tran"/>
    <property type="match status" value="1"/>
</dbReference>
<evidence type="ECO:0000256" key="4">
    <source>
        <dbReference type="ARBA" id="ARBA00022840"/>
    </source>
</evidence>
<evidence type="ECO:0000256" key="2">
    <source>
        <dbReference type="ARBA" id="ARBA00022448"/>
    </source>
</evidence>
<dbReference type="InterPro" id="IPR003593">
    <property type="entry name" value="AAA+_ATPase"/>
</dbReference>
<dbReference type="PROSITE" id="PS50943">
    <property type="entry name" value="HTH_CROC1"/>
    <property type="match status" value="1"/>
</dbReference>
<dbReference type="RefSeq" id="WP_308867994.1">
    <property type="nucleotide sequence ID" value="NZ_JAVFWO010000003.1"/>
</dbReference>
<feature type="compositionally biased region" description="Pro residues" evidence="5">
    <location>
        <begin position="338"/>
        <end position="355"/>
    </location>
</feature>
<organism evidence="8 9">
    <name type="scientific">Microbacterium psychrotolerans</name>
    <dbReference type="NCBI Taxonomy" id="3068321"/>
    <lineage>
        <taxon>Bacteria</taxon>
        <taxon>Bacillati</taxon>
        <taxon>Actinomycetota</taxon>
        <taxon>Actinomycetes</taxon>
        <taxon>Micrococcales</taxon>
        <taxon>Microbacteriaceae</taxon>
        <taxon>Microbacterium</taxon>
    </lineage>
</organism>
<dbReference type="CDD" id="cd03230">
    <property type="entry name" value="ABC_DR_subfamily_A"/>
    <property type="match status" value="1"/>
</dbReference>
<sequence>MTTQSPLPQGPAAAGIAAEPGIIVQGVRRSFGQVQAVRNVTLRAHAGRVTGLVGPNGSGKTTLLLMLASLLAPDAGSIRIDGIDPVTDPQAARAVLGWMPDALGAWNSLTSRETLAVTARLYGMPTAAASARADALLHEVGLVELADAPARVLSRGQKQRLGLARALVHDPRVLLLDEPASGLDPQARIELRLLLRRFAAEGRTVLVSSHILSELEEVVDDAVFLMSGVTVDPARVEAASRRARPWRVRLAGAEPSAETLDRVAGALRVPVESLGVDRRDVVMSFESEDAAAAALRDLILAGLDVIEFAAAQGALERTFLDLGEGRPPQAPTPSAGAPQPPPASAPPAPPRPATAPPAGDAGESEATS</sequence>
<dbReference type="PANTHER" id="PTHR43335:SF11">
    <property type="entry name" value="ABC TRANSPORTER RELATED"/>
    <property type="match status" value="1"/>
</dbReference>
<dbReference type="InterPro" id="IPR001387">
    <property type="entry name" value="Cro/C1-type_HTH"/>
</dbReference>
<evidence type="ECO:0000256" key="5">
    <source>
        <dbReference type="SAM" id="MobiDB-lite"/>
    </source>
</evidence>
<dbReference type="InterPro" id="IPR027417">
    <property type="entry name" value="P-loop_NTPase"/>
</dbReference>
<comment type="caution">
    <text evidence="8">The sequence shown here is derived from an EMBL/GenBank/DDBJ whole genome shotgun (WGS) entry which is preliminary data.</text>
</comment>
<dbReference type="PANTHER" id="PTHR43335">
    <property type="entry name" value="ABC TRANSPORTER, ATP-BINDING PROTEIN"/>
    <property type="match status" value="1"/>
</dbReference>
<keyword evidence="4 8" id="KW-0067">ATP-binding</keyword>
<accession>A0ABU0Z374</accession>
<keyword evidence="3" id="KW-0547">Nucleotide-binding</keyword>
<dbReference type="EMBL" id="JAVFWO010000003">
    <property type="protein sequence ID" value="MDQ7878448.1"/>
    <property type="molecule type" value="Genomic_DNA"/>
</dbReference>
<dbReference type="GO" id="GO:0005524">
    <property type="term" value="F:ATP binding"/>
    <property type="evidence" value="ECO:0007669"/>
    <property type="project" value="UniProtKB-KW"/>
</dbReference>
<feature type="domain" description="ABC transporter" evidence="6">
    <location>
        <begin position="22"/>
        <end position="252"/>
    </location>
</feature>
<keyword evidence="9" id="KW-1185">Reference proteome</keyword>
<evidence type="ECO:0000313" key="9">
    <source>
        <dbReference type="Proteomes" id="UP001235133"/>
    </source>
</evidence>
<dbReference type="PROSITE" id="PS50893">
    <property type="entry name" value="ABC_TRANSPORTER_2"/>
    <property type="match status" value="1"/>
</dbReference>
<comment type="similarity">
    <text evidence="1">Belongs to the ABC transporter superfamily.</text>
</comment>
<dbReference type="InterPro" id="IPR003439">
    <property type="entry name" value="ABC_transporter-like_ATP-bd"/>
</dbReference>
<feature type="region of interest" description="Disordered" evidence="5">
    <location>
        <begin position="322"/>
        <end position="368"/>
    </location>
</feature>
<evidence type="ECO:0000256" key="3">
    <source>
        <dbReference type="ARBA" id="ARBA00022741"/>
    </source>
</evidence>
<proteinExistence type="inferred from homology"/>
<dbReference type="SUPFAM" id="SSF52540">
    <property type="entry name" value="P-loop containing nucleoside triphosphate hydrolases"/>
    <property type="match status" value="1"/>
</dbReference>
<evidence type="ECO:0000313" key="8">
    <source>
        <dbReference type="EMBL" id="MDQ7878448.1"/>
    </source>
</evidence>
<dbReference type="Proteomes" id="UP001235133">
    <property type="component" value="Unassembled WGS sequence"/>
</dbReference>
<gene>
    <name evidence="8" type="ORF">Q9R08_10720</name>
</gene>
<dbReference type="Gene3D" id="3.40.50.300">
    <property type="entry name" value="P-loop containing nucleotide triphosphate hydrolases"/>
    <property type="match status" value="1"/>
</dbReference>
<evidence type="ECO:0000259" key="7">
    <source>
        <dbReference type="PROSITE" id="PS50943"/>
    </source>
</evidence>
<protein>
    <submittedName>
        <fullName evidence="8">ABC transporter ATP-binding protein</fullName>
    </submittedName>
</protein>